<dbReference type="OrthoDB" id="6247867at2759"/>
<feature type="region of interest" description="Disordered" evidence="1">
    <location>
        <begin position="33"/>
        <end position="52"/>
    </location>
</feature>
<gene>
    <name evidence="2" type="ORF">EgrG_000373300</name>
</gene>
<reference evidence="2" key="2">
    <citation type="submission" date="2014-06" db="EMBL/GenBank/DDBJ databases">
        <authorList>
            <person name="Aslett M."/>
        </authorList>
    </citation>
    <scope>NUCLEOTIDE SEQUENCE</scope>
</reference>
<evidence type="ECO:0000256" key="1">
    <source>
        <dbReference type="SAM" id="MobiDB-lite"/>
    </source>
</evidence>
<evidence type="ECO:0000313" key="2">
    <source>
        <dbReference type="EMBL" id="CDS24436.1"/>
    </source>
</evidence>
<reference evidence="4" key="3">
    <citation type="submission" date="2020-10" db="UniProtKB">
        <authorList>
            <consortium name="WormBaseParasite"/>
        </authorList>
    </citation>
    <scope>IDENTIFICATION</scope>
</reference>
<dbReference type="WBParaSite" id="EgrG_000373300">
    <property type="protein sequence ID" value="EgrG_000373300"/>
    <property type="gene ID" value="EgrG_000373300"/>
</dbReference>
<dbReference type="AlphaFoldDB" id="A0A068WX78"/>
<sequence length="92" mass="9839">MAPTPLFARSAIQSSYEHTPVMGSRDALLPTSCTPVSVRNANGQPPSGQKSIKVTRVNQSSLRGHPHTIIIEGDVNGDAPSPSHIFPQPHYV</sequence>
<organism evidence="2">
    <name type="scientific">Echinococcus granulosus</name>
    <name type="common">Hydatid tapeworm</name>
    <dbReference type="NCBI Taxonomy" id="6210"/>
    <lineage>
        <taxon>Eukaryota</taxon>
        <taxon>Metazoa</taxon>
        <taxon>Spiralia</taxon>
        <taxon>Lophotrochozoa</taxon>
        <taxon>Platyhelminthes</taxon>
        <taxon>Cestoda</taxon>
        <taxon>Eucestoda</taxon>
        <taxon>Cyclophyllidea</taxon>
        <taxon>Taeniidae</taxon>
        <taxon>Echinococcus</taxon>
        <taxon>Echinococcus granulosus group</taxon>
    </lineage>
</organism>
<evidence type="ECO:0000313" key="3">
    <source>
        <dbReference type="Proteomes" id="UP000492820"/>
    </source>
</evidence>
<reference evidence="2 3" key="1">
    <citation type="journal article" date="2013" name="Nature">
        <title>The genomes of four tapeworm species reveal adaptations to parasitism.</title>
        <authorList>
            <person name="Tsai I.J."/>
            <person name="Zarowiecki M."/>
            <person name="Holroyd N."/>
            <person name="Garciarrubio A."/>
            <person name="Sanchez-Flores A."/>
            <person name="Brooks K.L."/>
            <person name="Tracey A."/>
            <person name="Bobes R.J."/>
            <person name="Fragoso G."/>
            <person name="Sciutto E."/>
            <person name="Aslett M."/>
            <person name="Beasley H."/>
            <person name="Bennett H.M."/>
            <person name="Cai J."/>
            <person name="Camicia F."/>
            <person name="Clark R."/>
            <person name="Cucher M."/>
            <person name="De Silva N."/>
            <person name="Day T.A."/>
            <person name="Deplazes P."/>
            <person name="Estrada K."/>
            <person name="Fernandez C."/>
            <person name="Holland P.W."/>
            <person name="Hou J."/>
            <person name="Hu S."/>
            <person name="Huckvale T."/>
            <person name="Hung S.S."/>
            <person name="Kamenetzky L."/>
            <person name="Keane J.A."/>
            <person name="Kiss F."/>
            <person name="Koziol U."/>
            <person name="Lambert O."/>
            <person name="Liu K."/>
            <person name="Luo X."/>
            <person name="Luo Y."/>
            <person name="Macchiaroli N."/>
            <person name="Nichol S."/>
            <person name="Paps J."/>
            <person name="Parkinson J."/>
            <person name="Pouchkina-Stantcheva N."/>
            <person name="Riddiford N."/>
            <person name="Rosenzvit M."/>
            <person name="Salinas G."/>
            <person name="Wasmuth J.D."/>
            <person name="Zamanian M."/>
            <person name="Zheng Y."/>
            <person name="Cai X."/>
            <person name="Soberon X."/>
            <person name="Olson P.D."/>
            <person name="Laclette J.P."/>
            <person name="Brehm K."/>
            <person name="Berriman M."/>
            <person name="Garciarrubio A."/>
            <person name="Bobes R.J."/>
            <person name="Fragoso G."/>
            <person name="Sanchez-Flores A."/>
            <person name="Estrada K."/>
            <person name="Cevallos M.A."/>
            <person name="Morett E."/>
            <person name="Gonzalez V."/>
            <person name="Portillo T."/>
            <person name="Ochoa-Leyva A."/>
            <person name="Jose M.V."/>
            <person name="Sciutto E."/>
            <person name="Landa A."/>
            <person name="Jimenez L."/>
            <person name="Valdes V."/>
            <person name="Carrero J.C."/>
            <person name="Larralde C."/>
            <person name="Morales-Montor J."/>
            <person name="Limon-Lason J."/>
            <person name="Soberon X."/>
            <person name="Laclette J.P."/>
        </authorList>
    </citation>
    <scope>NUCLEOTIDE SEQUENCE [LARGE SCALE GENOMIC DNA]</scope>
</reference>
<evidence type="ECO:0000313" key="4">
    <source>
        <dbReference type="WBParaSite" id="EgrG_000373300"/>
    </source>
</evidence>
<dbReference type="Proteomes" id="UP000492820">
    <property type="component" value="Unassembled WGS sequence"/>
</dbReference>
<proteinExistence type="predicted"/>
<name>A0A068WX78_ECHGR</name>
<protein>
    <submittedName>
        <fullName evidence="4">Eukaryotic translation initiation factor</fullName>
    </submittedName>
</protein>
<accession>A0A068WX78</accession>
<dbReference type="EMBL" id="LK028605">
    <property type="protein sequence ID" value="CDS24436.1"/>
    <property type="molecule type" value="Genomic_DNA"/>
</dbReference>
<feature type="region of interest" description="Disordered" evidence="1">
    <location>
        <begin position="72"/>
        <end position="92"/>
    </location>
</feature>